<proteinExistence type="predicted"/>
<dbReference type="InterPro" id="IPR047150">
    <property type="entry name" value="SGT"/>
</dbReference>
<evidence type="ECO:0000256" key="2">
    <source>
        <dbReference type="ARBA" id="ARBA00022803"/>
    </source>
</evidence>
<dbReference type="InterPro" id="IPR032374">
    <property type="entry name" value="SGTA_dimer"/>
</dbReference>
<dbReference type="Gene3D" id="1.20.5.420">
    <property type="entry name" value="Immunoglobulin FC, subunit C"/>
    <property type="match status" value="1"/>
</dbReference>
<dbReference type="PANTHER" id="PTHR45831">
    <property type="entry name" value="LD24721P"/>
    <property type="match status" value="1"/>
</dbReference>
<dbReference type="GO" id="GO:0072380">
    <property type="term" value="C:TRC complex"/>
    <property type="evidence" value="ECO:0007669"/>
    <property type="project" value="TreeGrafter"/>
</dbReference>
<name>A0A0B6Z8N7_9EUPU</name>
<evidence type="ECO:0000256" key="1">
    <source>
        <dbReference type="ARBA" id="ARBA00022737"/>
    </source>
</evidence>
<protein>
    <recommendedName>
        <fullName evidence="4">SGTA homodimerisation domain-containing protein</fullName>
    </recommendedName>
</protein>
<reference evidence="5" key="1">
    <citation type="submission" date="2014-12" db="EMBL/GenBank/DDBJ databases">
        <title>Insight into the proteome of Arion vulgaris.</title>
        <authorList>
            <person name="Aradska J."/>
            <person name="Bulat T."/>
            <person name="Smidak R."/>
            <person name="Sarate P."/>
            <person name="Gangsoo J."/>
            <person name="Sialana F."/>
            <person name="Bilban M."/>
            <person name="Lubec G."/>
        </authorList>
    </citation>
    <scope>NUCLEOTIDE SEQUENCE</scope>
    <source>
        <tissue evidence="5">Skin</tissue>
    </source>
</reference>
<evidence type="ECO:0000259" key="4">
    <source>
        <dbReference type="Pfam" id="PF16546"/>
    </source>
</evidence>
<keyword evidence="2" id="KW-0802">TPR repeat</keyword>
<feature type="compositionally biased region" description="Basic and acidic residues" evidence="3">
    <location>
        <begin position="86"/>
        <end position="96"/>
    </location>
</feature>
<dbReference type="GO" id="GO:0016020">
    <property type="term" value="C:membrane"/>
    <property type="evidence" value="ECO:0007669"/>
    <property type="project" value="TreeGrafter"/>
</dbReference>
<dbReference type="PANTHER" id="PTHR45831:SF2">
    <property type="entry name" value="LD24721P"/>
    <property type="match status" value="1"/>
</dbReference>
<dbReference type="GO" id="GO:0006620">
    <property type="term" value="P:post-translational protein targeting to endoplasmic reticulum membrane"/>
    <property type="evidence" value="ECO:0007669"/>
    <property type="project" value="TreeGrafter"/>
</dbReference>
<gene>
    <name evidence="5" type="primary">ORF53387</name>
</gene>
<feature type="compositionally biased region" description="Polar residues" evidence="3">
    <location>
        <begin position="74"/>
        <end position="85"/>
    </location>
</feature>
<sequence length="105" mass="11813">MANSKKLVFAILKFLEEQKLSGQLDDEAKESLEVAVQCLEQVYKLNITEGEFVMQYSIPQNLLDIFTSQLNQAKPNAASSLNEPTAEQKEEAERLKNKGLQPTVK</sequence>
<keyword evidence="1" id="KW-0677">Repeat</keyword>
<dbReference type="Pfam" id="PF16546">
    <property type="entry name" value="SGTA_dimer"/>
    <property type="match status" value="1"/>
</dbReference>
<feature type="region of interest" description="Disordered" evidence="3">
    <location>
        <begin position="74"/>
        <end position="105"/>
    </location>
</feature>
<dbReference type="EMBL" id="HACG01018074">
    <property type="protein sequence ID" value="CEK64939.1"/>
    <property type="molecule type" value="Transcribed_RNA"/>
</dbReference>
<evidence type="ECO:0000256" key="3">
    <source>
        <dbReference type="SAM" id="MobiDB-lite"/>
    </source>
</evidence>
<dbReference type="AlphaFoldDB" id="A0A0B6Z8N7"/>
<accession>A0A0B6Z8N7</accession>
<feature type="domain" description="SGTA homodimerisation" evidence="4">
    <location>
        <begin position="3"/>
        <end position="67"/>
    </location>
</feature>
<dbReference type="GO" id="GO:0060090">
    <property type="term" value="F:molecular adaptor activity"/>
    <property type="evidence" value="ECO:0007669"/>
    <property type="project" value="TreeGrafter"/>
</dbReference>
<evidence type="ECO:0000313" key="5">
    <source>
        <dbReference type="EMBL" id="CEK64939.1"/>
    </source>
</evidence>
<organism evidence="5">
    <name type="scientific">Arion vulgaris</name>
    <dbReference type="NCBI Taxonomy" id="1028688"/>
    <lineage>
        <taxon>Eukaryota</taxon>
        <taxon>Metazoa</taxon>
        <taxon>Spiralia</taxon>
        <taxon>Lophotrochozoa</taxon>
        <taxon>Mollusca</taxon>
        <taxon>Gastropoda</taxon>
        <taxon>Heterobranchia</taxon>
        <taxon>Euthyneura</taxon>
        <taxon>Panpulmonata</taxon>
        <taxon>Eupulmonata</taxon>
        <taxon>Stylommatophora</taxon>
        <taxon>Helicina</taxon>
        <taxon>Arionoidea</taxon>
        <taxon>Arionidae</taxon>
        <taxon>Arion</taxon>
    </lineage>
</organism>